<evidence type="ECO:0000313" key="2">
    <source>
        <dbReference type="Proteomes" id="UP000176770"/>
    </source>
</evidence>
<dbReference type="Pfam" id="PF04229">
    <property type="entry name" value="GrpB"/>
    <property type="match status" value="1"/>
</dbReference>
<dbReference type="EMBL" id="MHOK01000001">
    <property type="protein sequence ID" value="OGZ62492.1"/>
    <property type="molecule type" value="Genomic_DNA"/>
</dbReference>
<dbReference type="Proteomes" id="UP000176770">
    <property type="component" value="Unassembled WGS sequence"/>
</dbReference>
<name>A0A1G2HJ10_9BACT</name>
<evidence type="ECO:0000313" key="1">
    <source>
        <dbReference type="EMBL" id="OGZ62492.1"/>
    </source>
</evidence>
<accession>A0A1G2HJ10</accession>
<dbReference type="InterPro" id="IPR007344">
    <property type="entry name" value="GrpB/CoaE"/>
</dbReference>
<protein>
    <recommendedName>
        <fullName evidence="3">GrpB family protein</fullName>
    </recommendedName>
</protein>
<organism evidence="1 2">
    <name type="scientific">Candidatus Spechtbacteria bacterium RIFCSPLOWO2_12_FULL_38_22</name>
    <dbReference type="NCBI Taxonomy" id="1802165"/>
    <lineage>
        <taxon>Bacteria</taxon>
        <taxon>Candidatus Spechtiibacteriota</taxon>
    </lineage>
</organism>
<evidence type="ECO:0008006" key="3">
    <source>
        <dbReference type="Google" id="ProtNLM"/>
    </source>
</evidence>
<sequence length="165" mass="19089">MQTVNFIKTEDILKKINALFKIEKQKLTALFPDADIEHVGGTSVPGSLSKGDLDINIRVAPENFEKTVETLKTLYKINQLNNWSKGFASFKNEARELSIQVTAISSPEDYFVAQRDYLKSHPKKVVELNTLKEKFEDKSMDEYRKEKEEFFEKLNTHFITPDPRT</sequence>
<dbReference type="PANTHER" id="PTHR34822">
    <property type="entry name" value="GRPB DOMAIN PROTEIN (AFU_ORTHOLOGUE AFUA_1G01530)"/>
    <property type="match status" value="1"/>
</dbReference>
<comment type="caution">
    <text evidence="1">The sequence shown here is derived from an EMBL/GenBank/DDBJ whole genome shotgun (WGS) entry which is preliminary data.</text>
</comment>
<dbReference type="AlphaFoldDB" id="A0A1G2HJ10"/>
<reference evidence="1 2" key="1">
    <citation type="journal article" date="2016" name="Nat. Commun.">
        <title>Thousands of microbial genomes shed light on interconnected biogeochemical processes in an aquifer system.</title>
        <authorList>
            <person name="Anantharaman K."/>
            <person name="Brown C.T."/>
            <person name="Hug L.A."/>
            <person name="Sharon I."/>
            <person name="Castelle C.J."/>
            <person name="Probst A.J."/>
            <person name="Thomas B.C."/>
            <person name="Singh A."/>
            <person name="Wilkins M.J."/>
            <person name="Karaoz U."/>
            <person name="Brodie E.L."/>
            <person name="Williams K.H."/>
            <person name="Hubbard S.S."/>
            <person name="Banfield J.F."/>
        </authorList>
    </citation>
    <scope>NUCLEOTIDE SEQUENCE [LARGE SCALE GENOMIC DNA]</scope>
</reference>
<gene>
    <name evidence="1" type="ORF">A3F94_01775</name>
</gene>
<dbReference type="PANTHER" id="PTHR34822:SF1">
    <property type="entry name" value="GRPB FAMILY PROTEIN"/>
    <property type="match status" value="1"/>
</dbReference>
<dbReference type="InterPro" id="IPR043519">
    <property type="entry name" value="NT_sf"/>
</dbReference>
<dbReference type="SUPFAM" id="SSF81301">
    <property type="entry name" value="Nucleotidyltransferase"/>
    <property type="match status" value="1"/>
</dbReference>
<dbReference type="STRING" id="1802165.A3F94_01775"/>
<dbReference type="Gene3D" id="3.30.460.10">
    <property type="entry name" value="Beta Polymerase, domain 2"/>
    <property type="match status" value="1"/>
</dbReference>
<proteinExistence type="predicted"/>